<dbReference type="Pfam" id="PF13558">
    <property type="entry name" value="SbcC_Walker_B"/>
    <property type="match status" value="1"/>
</dbReference>
<reference evidence="8" key="1">
    <citation type="journal article" date="2019" name="Int. J. Syst. Evol. Microbiol.">
        <title>The Global Catalogue of Microorganisms (GCM) 10K type strain sequencing project: providing services to taxonomists for standard genome sequencing and annotation.</title>
        <authorList>
            <consortium name="The Broad Institute Genomics Platform"/>
            <consortium name="The Broad Institute Genome Sequencing Center for Infectious Disease"/>
            <person name="Wu L."/>
            <person name="Ma J."/>
        </authorList>
    </citation>
    <scope>NUCLEOTIDE SEQUENCE [LARGE SCALE GENOMIC DNA]</scope>
    <source>
        <strain evidence="8">CGMCC 4.7181</strain>
    </source>
</reference>
<dbReference type="Pfam" id="PF13476">
    <property type="entry name" value="AAA_23"/>
    <property type="match status" value="1"/>
</dbReference>
<feature type="compositionally biased region" description="Basic and acidic residues" evidence="5">
    <location>
        <begin position="239"/>
        <end position="249"/>
    </location>
</feature>
<feature type="compositionally biased region" description="Basic and acidic residues" evidence="5">
    <location>
        <begin position="371"/>
        <end position="396"/>
    </location>
</feature>
<evidence type="ECO:0000256" key="2">
    <source>
        <dbReference type="ARBA" id="ARBA00011322"/>
    </source>
</evidence>
<accession>A0ABQ2N506</accession>
<evidence type="ECO:0000256" key="5">
    <source>
        <dbReference type="SAM" id="MobiDB-lite"/>
    </source>
</evidence>
<evidence type="ECO:0000256" key="4">
    <source>
        <dbReference type="SAM" id="Coils"/>
    </source>
</evidence>
<comment type="caution">
    <text evidence="7">The sequence shown here is derived from an EMBL/GenBank/DDBJ whole genome shotgun (WGS) entry which is preliminary data.</text>
</comment>
<feature type="region of interest" description="Disordered" evidence="5">
    <location>
        <begin position="366"/>
        <end position="419"/>
    </location>
</feature>
<feature type="domain" description="Rad50/SbcC-type AAA" evidence="6">
    <location>
        <begin position="2"/>
        <end position="194"/>
    </location>
</feature>
<feature type="coiled-coil region" evidence="4">
    <location>
        <begin position="438"/>
        <end position="500"/>
    </location>
</feature>
<protein>
    <recommendedName>
        <fullName evidence="3">Nuclease SbcCD subunit C</fullName>
    </recommendedName>
</protein>
<evidence type="ECO:0000313" key="8">
    <source>
        <dbReference type="Proteomes" id="UP000638043"/>
    </source>
</evidence>
<dbReference type="InterPro" id="IPR027417">
    <property type="entry name" value="P-loop_NTPase"/>
</dbReference>
<keyword evidence="4" id="KW-0175">Coiled coil</keyword>
<feature type="coiled-coil region" evidence="4">
    <location>
        <begin position="608"/>
        <end position="706"/>
    </location>
</feature>
<proteinExistence type="inferred from homology"/>
<dbReference type="InterPro" id="IPR038729">
    <property type="entry name" value="Rad50/SbcC_AAA"/>
</dbReference>
<evidence type="ECO:0000259" key="6">
    <source>
        <dbReference type="Pfam" id="PF13476"/>
    </source>
</evidence>
<feature type="coiled-coil region" evidence="4">
    <location>
        <begin position="524"/>
        <end position="551"/>
    </location>
</feature>
<dbReference type="Proteomes" id="UP000638043">
    <property type="component" value="Unassembled WGS sequence"/>
</dbReference>
<evidence type="ECO:0000256" key="3">
    <source>
        <dbReference type="ARBA" id="ARBA00013368"/>
    </source>
</evidence>
<organism evidence="7 8">
    <name type="scientific">Microbacterium nanhaiense</name>
    <dbReference type="NCBI Taxonomy" id="1301026"/>
    <lineage>
        <taxon>Bacteria</taxon>
        <taxon>Bacillati</taxon>
        <taxon>Actinomycetota</taxon>
        <taxon>Actinomycetes</taxon>
        <taxon>Micrococcales</taxon>
        <taxon>Microbacteriaceae</taxon>
        <taxon>Microbacterium</taxon>
    </lineage>
</organism>
<keyword evidence="8" id="KW-1185">Reference proteome</keyword>
<name>A0ABQ2N506_9MICO</name>
<comment type="similarity">
    <text evidence="1">Belongs to the SMC family. SbcC subfamily.</text>
</comment>
<dbReference type="Gene3D" id="3.40.50.300">
    <property type="entry name" value="P-loop containing nucleotide triphosphate hydrolases"/>
    <property type="match status" value="2"/>
</dbReference>
<gene>
    <name evidence="7" type="ORF">GCM10010910_23850</name>
</gene>
<dbReference type="EMBL" id="BMMQ01000008">
    <property type="protein sequence ID" value="GGO65828.1"/>
    <property type="molecule type" value="Genomic_DNA"/>
</dbReference>
<sequence length="1047" mass="112328">MIEGFGPFRDTQTVDLDRYAADGIFLISGRTGAGKSSILDAICFALYGTTPRAADGEKRFRSDYAEPGEPSRVSLDFSVGDDTWRIVRTPAYERPKQRGTGTTLERSSVELFRGDGDGWVGVATKEKEVDSRVADIVGMNGEQFQQVILLAQGRFAKFLLAKNDDRQKLLRSLFGTRRFEQYEQALDERRKAAEATIRDQRIGLNAILDEALRGVEEVRLLEAPSEPDDASATGAGDGTADRSDPHDASTAEDPAPRGVGDALSILIAAEIDPNDIAARLEQAEAAHRVALGRREEAEIRAAATDAERAVAERARDEAVALAEKQRRRDAALSALAELDAGRDETERRRAELAAARRAETVRTAIAAATRAENDNDRTRAEADRAREAWARARDAEAAPEPGADPDASPAPPAADADPDTLQAFADDLKRRIGAWEPLRTRESELDRDEQRIAEKRERLAELDEQLAALAVREGALPGLLDAARKQRDDAATRAARAEQVDEHIRALEAQFAAVQEVGVRAATYARAEAALDSAKAARDAAERALDDLHRRRLAGYSGELAQRLVPGEPCAVCGSTHHPNPAKLGDDPVTAEAIDAAEAAREEAVVAHDRATDARREAEAALRGAEARAGGRSETEIDGDLLTARRSKADAEAALAQQESLQTQIRKLEAEREQAAATHRELTGSRGRIEAEIASAEKALAQARLDVDAARGGHASVAERIGAAQRLASHATRCADAHRDAERSLEAVRAARGALNDALAHAQFDDVEHAMAAQREAAVLAELERAVTGADTRRAMAQATLDELSGEPIPEEPVALDGVEAALAAARAAHVEAIEARGDADRLAKALGGSIERAHAAHASIRERADAVAVVTRLADTVAGRAPNTRQMNLETFVLAAELEEIVGAANVRLAEMSDNRYALQHSDALARRRGASGLGIEVFDAYSGRSRAPHTLSGGETFLASLALALGLAEVVTNRAGGIRLDTLFIDEGFGSLDAETLETAMRTLDDLRQGGRTVGLISHVDAMKEQIPAQLRVRRAPGGWSIVEQ</sequence>
<dbReference type="PANTHER" id="PTHR32114">
    <property type="entry name" value="ABC TRANSPORTER ABCH.3"/>
    <property type="match status" value="1"/>
</dbReference>
<comment type="subunit">
    <text evidence="2">Heterodimer of SbcC and SbcD.</text>
</comment>
<feature type="compositionally biased region" description="Low complexity" evidence="5">
    <location>
        <begin position="398"/>
        <end position="407"/>
    </location>
</feature>
<dbReference type="PANTHER" id="PTHR32114:SF2">
    <property type="entry name" value="ABC TRANSPORTER ABCH.3"/>
    <property type="match status" value="1"/>
</dbReference>
<dbReference type="SUPFAM" id="SSF52540">
    <property type="entry name" value="P-loop containing nucleoside triphosphate hydrolases"/>
    <property type="match status" value="1"/>
</dbReference>
<feature type="region of interest" description="Disordered" evidence="5">
    <location>
        <begin position="221"/>
        <end position="257"/>
    </location>
</feature>
<evidence type="ECO:0000313" key="7">
    <source>
        <dbReference type="EMBL" id="GGO65828.1"/>
    </source>
</evidence>
<evidence type="ECO:0000256" key="1">
    <source>
        <dbReference type="ARBA" id="ARBA00006930"/>
    </source>
</evidence>